<feature type="transmembrane region" description="Helical" evidence="10">
    <location>
        <begin position="50"/>
        <end position="70"/>
    </location>
</feature>
<dbReference type="Proteomes" id="UP000230056">
    <property type="component" value="Chromosome"/>
</dbReference>
<protein>
    <submittedName>
        <fullName evidence="11">D-alanyl-lipoteichoic acid biosynthesis protein DltB</fullName>
    </submittedName>
</protein>
<dbReference type="EMBL" id="CP024699">
    <property type="protein sequence ID" value="ATV59908.1"/>
    <property type="molecule type" value="Genomic_DNA"/>
</dbReference>
<dbReference type="Pfam" id="PF03062">
    <property type="entry name" value="MBOAT"/>
    <property type="match status" value="1"/>
</dbReference>
<evidence type="ECO:0000256" key="3">
    <source>
        <dbReference type="ARBA" id="ARBA00022475"/>
    </source>
</evidence>
<name>A0A2D3NWY7_9FUSO</name>
<dbReference type="GO" id="GO:0070395">
    <property type="term" value="P:lipoteichoic acid biosynthetic process"/>
    <property type="evidence" value="ECO:0007669"/>
    <property type="project" value="InterPro"/>
</dbReference>
<dbReference type="InterPro" id="IPR024024">
    <property type="entry name" value="DltB"/>
</dbReference>
<evidence type="ECO:0000256" key="9">
    <source>
        <dbReference type="PIRNR" id="PIRNR016636"/>
    </source>
</evidence>
<reference evidence="11 12" key="1">
    <citation type="submission" date="2017-11" db="EMBL/GenBank/DDBJ databases">
        <title>Genome sequencing of Fusobacterium periodonticum KCOM 1261.</title>
        <authorList>
            <person name="Kook J.-K."/>
            <person name="Park S.-N."/>
            <person name="Lim Y.K."/>
        </authorList>
    </citation>
    <scope>NUCLEOTIDE SEQUENCE [LARGE SCALE GENOMIC DNA]</scope>
    <source>
        <strain evidence="11 12">KCOM 1261</strain>
    </source>
</reference>
<feature type="transmembrane region" description="Helical" evidence="10">
    <location>
        <begin position="76"/>
        <end position="93"/>
    </location>
</feature>
<evidence type="ECO:0000256" key="8">
    <source>
        <dbReference type="ARBA" id="ARBA00023315"/>
    </source>
</evidence>
<accession>A0A2D3NWY7</accession>
<evidence type="ECO:0000256" key="2">
    <source>
        <dbReference type="ARBA" id="ARBA00010323"/>
    </source>
</evidence>
<gene>
    <name evidence="11" type="primary">dltB</name>
    <name evidence="11" type="ORF">CTM72_09400</name>
</gene>
<feature type="transmembrane region" description="Helical" evidence="10">
    <location>
        <begin position="169"/>
        <end position="192"/>
    </location>
</feature>
<dbReference type="GO" id="GO:0016746">
    <property type="term" value="F:acyltransferase activity"/>
    <property type="evidence" value="ECO:0007669"/>
    <property type="project" value="UniProtKB-KW"/>
</dbReference>
<feature type="transmembrane region" description="Helical" evidence="10">
    <location>
        <begin position="353"/>
        <end position="373"/>
    </location>
</feature>
<dbReference type="InterPro" id="IPR051085">
    <property type="entry name" value="MB_O-acyltransferase"/>
</dbReference>
<feature type="transmembrane region" description="Helical" evidence="10">
    <location>
        <begin position="315"/>
        <end position="332"/>
    </location>
</feature>
<feature type="transmembrane region" description="Helical" evidence="10">
    <location>
        <begin position="212"/>
        <end position="237"/>
    </location>
</feature>
<comment type="similarity">
    <text evidence="2 9">Belongs to the membrane-bound acyltransferase family.</text>
</comment>
<evidence type="ECO:0000313" key="12">
    <source>
        <dbReference type="Proteomes" id="UP000230056"/>
    </source>
</evidence>
<keyword evidence="3 9" id="KW-1003">Cell membrane</keyword>
<keyword evidence="6 10" id="KW-1133">Transmembrane helix</keyword>
<dbReference type="PIRSF" id="PIRSF016636">
    <property type="entry name" value="AlgI_DltB"/>
    <property type="match status" value="1"/>
</dbReference>
<dbReference type="InterPro" id="IPR024194">
    <property type="entry name" value="Ac/AlaTfrase_AlgI/DltB"/>
</dbReference>
<dbReference type="RefSeq" id="WP_100025225.1">
    <property type="nucleotide sequence ID" value="NZ_CP024699.1"/>
</dbReference>
<dbReference type="GO" id="GO:0005886">
    <property type="term" value="C:plasma membrane"/>
    <property type="evidence" value="ECO:0007669"/>
    <property type="project" value="UniProtKB-SubCell"/>
</dbReference>
<sequence length="383" mass="46050">MTFFSDLNFFIILLIVIFPISIINYKVNSKYLFLLVNLIFIHLLFKNNKIIYISFILFLLYEYILIRLTIFSNELYKHFVFLAILPLILNKFLFVKNIHFGFIGISYITFKIVEIIIEIRDGLIKEINIVDYMSYLLFFPTFISGPIDRYRRFKEDVSNKISRNDYLEFLGTGIDKFLTGAFYKFIIASFFFKYMEIISEKPVTIISTIAYSYLYGFYLFFDFAGYSLMAVGVAYLFKIKVADNFNKPFLSTDISDFWNRWHITLSFWFRDFIFKRLTYNWIQKDKFENNLVRAVNAFLINMFIMGVWHGVNWSYILYGIYHGVLLSANEVYQKRSKFYKKHKKNKYYKIISWLITLNLVMFGFLIFSERFILLGKILVEKYF</sequence>
<dbReference type="NCBIfam" id="TIGR04091">
    <property type="entry name" value="LTA_dltB"/>
    <property type="match status" value="1"/>
</dbReference>
<evidence type="ECO:0000256" key="7">
    <source>
        <dbReference type="ARBA" id="ARBA00023136"/>
    </source>
</evidence>
<keyword evidence="4 9" id="KW-0808">Transferase</keyword>
<keyword evidence="8 9" id="KW-0012">Acyltransferase</keyword>
<dbReference type="PANTHER" id="PTHR13285:SF23">
    <property type="entry name" value="TEICHOIC ACID D-ALANYLTRANSFERASE"/>
    <property type="match status" value="1"/>
</dbReference>
<organism evidence="11 12">
    <name type="scientific">Fusobacterium pseudoperiodonticum</name>
    <dbReference type="NCBI Taxonomy" id="2663009"/>
    <lineage>
        <taxon>Bacteria</taxon>
        <taxon>Fusobacteriati</taxon>
        <taxon>Fusobacteriota</taxon>
        <taxon>Fusobacteriia</taxon>
        <taxon>Fusobacteriales</taxon>
        <taxon>Fusobacteriaceae</taxon>
        <taxon>Fusobacterium</taxon>
    </lineage>
</organism>
<evidence type="ECO:0000256" key="6">
    <source>
        <dbReference type="ARBA" id="ARBA00022989"/>
    </source>
</evidence>
<evidence type="ECO:0000256" key="10">
    <source>
        <dbReference type="SAM" id="Phobius"/>
    </source>
</evidence>
<evidence type="ECO:0000256" key="5">
    <source>
        <dbReference type="ARBA" id="ARBA00022692"/>
    </source>
</evidence>
<dbReference type="PANTHER" id="PTHR13285">
    <property type="entry name" value="ACYLTRANSFERASE"/>
    <property type="match status" value="1"/>
</dbReference>
<dbReference type="AlphaFoldDB" id="A0A2D3NWY7"/>
<evidence type="ECO:0000313" key="11">
    <source>
        <dbReference type="EMBL" id="ATV59908.1"/>
    </source>
</evidence>
<evidence type="ECO:0000256" key="4">
    <source>
        <dbReference type="ARBA" id="ARBA00022679"/>
    </source>
</evidence>
<comment type="subcellular location">
    <subcellularLocation>
        <location evidence="1">Cell membrane</location>
        <topology evidence="1">Multi-pass membrane protein</topology>
    </subcellularLocation>
</comment>
<keyword evidence="7 9" id="KW-0472">Membrane</keyword>
<evidence type="ECO:0000256" key="1">
    <source>
        <dbReference type="ARBA" id="ARBA00004651"/>
    </source>
</evidence>
<keyword evidence="5 10" id="KW-0812">Transmembrane</keyword>
<dbReference type="InterPro" id="IPR004299">
    <property type="entry name" value="MBOAT_fam"/>
</dbReference>
<feature type="transmembrane region" description="Helical" evidence="10">
    <location>
        <begin position="7"/>
        <end position="23"/>
    </location>
</feature>
<proteinExistence type="inferred from homology"/>